<keyword evidence="4" id="KW-1185">Reference proteome</keyword>
<dbReference type="GO" id="GO:0071111">
    <property type="term" value="F:cyclic-guanylate-specific phosphodiesterase activity"/>
    <property type="evidence" value="ECO:0007669"/>
    <property type="project" value="InterPro"/>
</dbReference>
<dbReference type="CDD" id="cd01949">
    <property type="entry name" value="GGDEF"/>
    <property type="match status" value="1"/>
</dbReference>
<dbReference type="Pfam" id="PF00563">
    <property type="entry name" value="EAL"/>
    <property type="match status" value="1"/>
</dbReference>
<protein>
    <submittedName>
        <fullName evidence="3">Diguanylate cyclase (GGDEF)-like protein</fullName>
    </submittedName>
</protein>
<dbReference type="PANTHER" id="PTHR33121">
    <property type="entry name" value="CYCLIC DI-GMP PHOSPHODIESTERASE PDEF"/>
    <property type="match status" value="1"/>
</dbReference>
<dbReference type="SUPFAM" id="SSF55073">
    <property type="entry name" value="Nucleotide cyclase"/>
    <property type="match status" value="1"/>
</dbReference>
<dbReference type="SUPFAM" id="SSF55781">
    <property type="entry name" value="GAF domain-like"/>
    <property type="match status" value="1"/>
</dbReference>
<dbReference type="InterPro" id="IPR029016">
    <property type="entry name" value="GAF-like_dom_sf"/>
</dbReference>
<dbReference type="InterPro" id="IPR043128">
    <property type="entry name" value="Rev_trsase/Diguanyl_cyclase"/>
</dbReference>
<dbReference type="Proteomes" id="UP000295611">
    <property type="component" value="Unassembled WGS sequence"/>
</dbReference>
<dbReference type="EMBL" id="SNZP01000015">
    <property type="protein sequence ID" value="TDR73037.1"/>
    <property type="molecule type" value="Genomic_DNA"/>
</dbReference>
<dbReference type="Gene3D" id="3.20.20.450">
    <property type="entry name" value="EAL domain"/>
    <property type="match status" value="1"/>
</dbReference>
<dbReference type="InterPro" id="IPR001633">
    <property type="entry name" value="EAL_dom"/>
</dbReference>
<gene>
    <name evidence="3" type="ORF">DFP86_11569</name>
</gene>
<feature type="domain" description="GGDEF" evidence="2">
    <location>
        <begin position="371"/>
        <end position="501"/>
    </location>
</feature>
<dbReference type="CDD" id="cd01948">
    <property type="entry name" value="EAL"/>
    <property type="match status" value="1"/>
</dbReference>
<reference evidence="3 4" key="1">
    <citation type="submission" date="2019-03" db="EMBL/GenBank/DDBJ databases">
        <title>Genomic Encyclopedia of Type Strains, Phase III (KMG-III): the genomes of soil and plant-associated and newly described type strains.</title>
        <authorList>
            <person name="Whitman W."/>
        </authorList>
    </citation>
    <scope>NUCLEOTIDE SEQUENCE [LARGE SCALE GENOMIC DNA]</scope>
    <source>
        <strain evidence="3 4">CECT 8976</strain>
    </source>
</reference>
<evidence type="ECO:0000313" key="4">
    <source>
        <dbReference type="Proteomes" id="UP000295611"/>
    </source>
</evidence>
<dbReference type="Gene3D" id="3.30.70.270">
    <property type="match status" value="1"/>
</dbReference>
<dbReference type="Pfam" id="PF00990">
    <property type="entry name" value="GGDEF"/>
    <property type="match status" value="1"/>
</dbReference>
<dbReference type="NCBIfam" id="TIGR00254">
    <property type="entry name" value="GGDEF"/>
    <property type="match status" value="1"/>
</dbReference>
<dbReference type="PANTHER" id="PTHR33121:SF70">
    <property type="entry name" value="SIGNALING PROTEIN YKOW"/>
    <property type="match status" value="1"/>
</dbReference>
<dbReference type="SMART" id="SM00267">
    <property type="entry name" value="GGDEF"/>
    <property type="match status" value="1"/>
</dbReference>
<evidence type="ECO:0000259" key="2">
    <source>
        <dbReference type="PROSITE" id="PS50887"/>
    </source>
</evidence>
<dbReference type="InterPro" id="IPR003018">
    <property type="entry name" value="GAF"/>
</dbReference>
<dbReference type="Pfam" id="PF13185">
    <property type="entry name" value="GAF_2"/>
    <property type="match status" value="1"/>
</dbReference>
<sequence length="770" mass="84438">MGSSGMEKSAGVVLEALGRIVGLSAEHVAVLTAYSHLLFSRREALAKQLFWYLLKHQGNARPDAAQADRVEALLQSLERMLTLPADPDAPESVLTLAVRQGLPLAALGGLAECMAEYLASEVTTLDEPVLIKQALEEALRKRLSLDLILQLQHSGQHDANALAARLYATLSGVSLALINAQSREQLFHDICRICVDEGGFAYAWIGLVDPLAKCIAPAAMAGTGAEDFIADIRVDLGSQAPSALAVATGEVQCVDDTLQQPSLLAWRDAMRIGGVRSMLAIPLHLYGQAIGTLVLYARRCHYFDRDTVGLVRAMAGEISHALERQDAMARSQKAENDLAYLIQHDPLTGLPNRQLMLERIGQMIHLGQPDSQIGVVTLAIDGFHELNARMGHASGDMVLREVALRMSQRALPHGSVGRVGAARFVAASDASEPLDCLVADLQDAMREPIQCQGERISLRCSIGVVQEHAASAEAAALMRCSDLALIRAREAGGGRCRFYDEGMDVEIRRMHALRGDFARALADDELELFYQPKINLVDHQISGVEALVRWRRPDGFMTPGEFFPAIEHTELMRELDWWVMSEALRHSSVWMAQGKLIPVSVNLSAMTLRHESFLPRIQALIMRHPIPDGHLELEVLETVSQKEAEEIVHKLESCREFGISIALDDFGTGASSLVHLQQLPFDTIKIDQRFVRKLLKAPGNEAIIRSMISFAHYTGRKLVVEGVESQPIWDRLLEIGCTSGQGYAISAPVSASGLMDWIAERETSEELRSA</sequence>
<name>A0A4R7B0S4_9NEIS</name>
<evidence type="ECO:0000313" key="3">
    <source>
        <dbReference type="EMBL" id="TDR73037.1"/>
    </source>
</evidence>
<dbReference type="PROSITE" id="PS50883">
    <property type="entry name" value="EAL"/>
    <property type="match status" value="1"/>
</dbReference>
<accession>A0A4R7B0S4</accession>
<feature type="domain" description="EAL" evidence="1">
    <location>
        <begin position="510"/>
        <end position="762"/>
    </location>
</feature>
<dbReference type="InterPro" id="IPR029787">
    <property type="entry name" value="Nucleotide_cyclase"/>
</dbReference>
<evidence type="ECO:0000259" key="1">
    <source>
        <dbReference type="PROSITE" id="PS50883"/>
    </source>
</evidence>
<dbReference type="AlphaFoldDB" id="A0A4R7B0S4"/>
<dbReference type="InterPro" id="IPR050706">
    <property type="entry name" value="Cyclic-di-GMP_PDE-like"/>
</dbReference>
<dbReference type="InterPro" id="IPR000160">
    <property type="entry name" value="GGDEF_dom"/>
</dbReference>
<organism evidence="3 4">
    <name type="scientific">Paludibacterium purpuratum</name>
    <dbReference type="NCBI Taxonomy" id="1144873"/>
    <lineage>
        <taxon>Bacteria</taxon>
        <taxon>Pseudomonadati</taxon>
        <taxon>Pseudomonadota</taxon>
        <taxon>Betaproteobacteria</taxon>
        <taxon>Neisseriales</taxon>
        <taxon>Chromobacteriaceae</taxon>
        <taxon>Paludibacterium</taxon>
    </lineage>
</organism>
<dbReference type="SUPFAM" id="SSF141868">
    <property type="entry name" value="EAL domain-like"/>
    <property type="match status" value="1"/>
</dbReference>
<proteinExistence type="predicted"/>
<dbReference type="InterPro" id="IPR035919">
    <property type="entry name" value="EAL_sf"/>
</dbReference>
<dbReference type="SMART" id="SM00052">
    <property type="entry name" value="EAL"/>
    <property type="match status" value="1"/>
</dbReference>
<dbReference type="Gene3D" id="3.30.450.40">
    <property type="match status" value="1"/>
</dbReference>
<comment type="caution">
    <text evidence="3">The sequence shown here is derived from an EMBL/GenBank/DDBJ whole genome shotgun (WGS) entry which is preliminary data.</text>
</comment>
<dbReference type="PROSITE" id="PS50887">
    <property type="entry name" value="GGDEF"/>
    <property type="match status" value="1"/>
</dbReference>